<protein>
    <recommendedName>
        <fullName evidence="4">Reverse transcriptase domain-containing protein</fullName>
    </recommendedName>
</protein>
<dbReference type="PANTHER" id="PTHR24559:SF444">
    <property type="entry name" value="REVERSE TRANSCRIPTASE DOMAIN-CONTAINING PROTEIN"/>
    <property type="match status" value="1"/>
</dbReference>
<dbReference type="AlphaFoldDB" id="A0A8X7STT0"/>
<evidence type="ECO:0000313" key="3">
    <source>
        <dbReference type="Proteomes" id="UP000077684"/>
    </source>
</evidence>
<evidence type="ECO:0000313" key="2">
    <source>
        <dbReference type="EMBL" id="KAE8241145.1"/>
    </source>
</evidence>
<dbReference type="PANTHER" id="PTHR24559">
    <property type="entry name" value="TRANSPOSON TY3-I GAG-POL POLYPROTEIN"/>
    <property type="match status" value="1"/>
</dbReference>
<evidence type="ECO:0008006" key="4">
    <source>
        <dbReference type="Google" id="ProtNLM"/>
    </source>
</evidence>
<feature type="compositionally biased region" description="Polar residues" evidence="1">
    <location>
        <begin position="29"/>
        <end position="50"/>
    </location>
</feature>
<feature type="region of interest" description="Disordered" evidence="1">
    <location>
        <begin position="220"/>
        <end position="247"/>
    </location>
</feature>
<keyword evidence="3" id="KW-1185">Reference proteome</keyword>
<dbReference type="InterPro" id="IPR043502">
    <property type="entry name" value="DNA/RNA_pol_sf"/>
</dbReference>
<dbReference type="EMBL" id="LWDE02001393">
    <property type="protein sequence ID" value="KAE8241145.1"/>
    <property type="molecule type" value="Genomic_DNA"/>
</dbReference>
<feature type="compositionally biased region" description="Basic and acidic residues" evidence="1">
    <location>
        <begin position="238"/>
        <end position="247"/>
    </location>
</feature>
<dbReference type="CDD" id="cd01647">
    <property type="entry name" value="RT_LTR"/>
    <property type="match status" value="1"/>
</dbReference>
<dbReference type="Gene3D" id="3.10.10.10">
    <property type="entry name" value="HIV Type 1 Reverse Transcriptase, subunit A, domain 1"/>
    <property type="match status" value="1"/>
</dbReference>
<organism evidence="2 3">
    <name type="scientific">Tilletia controversa</name>
    <name type="common">dwarf bunt fungus</name>
    <dbReference type="NCBI Taxonomy" id="13291"/>
    <lineage>
        <taxon>Eukaryota</taxon>
        <taxon>Fungi</taxon>
        <taxon>Dikarya</taxon>
        <taxon>Basidiomycota</taxon>
        <taxon>Ustilaginomycotina</taxon>
        <taxon>Exobasidiomycetes</taxon>
        <taxon>Tilletiales</taxon>
        <taxon>Tilletiaceae</taxon>
        <taxon>Tilletia</taxon>
    </lineage>
</organism>
<sequence length="566" mass="61066">MAWDRGETGVDLLSPPRLPPFVLPAAPASRTNDLSSRPTGSPTKDASTSKAHADTAQDDTVIALSSDDEGFEMIKEREIIKQLFGPKKLPVPVKTERNIATSGLTSSGRAVLGSIDNTPTRNSVPSYGGKMKLSDWCTEYEVPDTVKEKLIHYGLTTPFAVAGMNAQHFHNAKIADGELLTVTGALECWRRDAVDATKRQQQVRTEQPSSNHEHAAFPGVALSHPTTDDGSATLQDPSHAKEESAPSAFVREHISGPHTADAALHTAVDTEIPTGRYVWVPVDASCLAPGVDYTVHPRLSVDEDQGTQLAGPAALIQHSARAHVLVGNYGPVSCLVGRGTIVADAIAARLGDVASSSSECFAVGTPETGSDADATWLRRDVDAATPVNPFEGTDDGTSDLTRQAVTTMVDDQFRVGVTGGGGAPQEIVNVLRAHRDAFALDGRPGRVVGQEMSIELKHDADVRPVPPRRASPEKRRAMDAAIDQLLDWDIIEPSSSPVSFPVLMVKQYDKWRFCVDYRHLNIATVSDRYPLPTIDSIFNTLLGKRIFSSLDAIRGYHQMPVREGDR</sequence>
<accession>A0A8X7STT0</accession>
<feature type="compositionally biased region" description="Polar residues" evidence="1">
    <location>
        <begin position="224"/>
        <end position="236"/>
    </location>
</feature>
<proteinExistence type="predicted"/>
<dbReference type="InterPro" id="IPR043128">
    <property type="entry name" value="Rev_trsase/Diguanyl_cyclase"/>
</dbReference>
<comment type="caution">
    <text evidence="2">The sequence shown here is derived from an EMBL/GenBank/DDBJ whole genome shotgun (WGS) entry which is preliminary data.</text>
</comment>
<evidence type="ECO:0000256" key="1">
    <source>
        <dbReference type="SAM" id="MobiDB-lite"/>
    </source>
</evidence>
<dbReference type="Proteomes" id="UP000077684">
    <property type="component" value="Unassembled WGS sequence"/>
</dbReference>
<dbReference type="InterPro" id="IPR053134">
    <property type="entry name" value="RNA-dir_DNA_polymerase"/>
</dbReference>
<reference evidence="2" key="1">
    <citation type="submission" date="2016-04" db="EMBL/GenBank/DDBJ databases">
        <authorList>
            <person name="Nguyen H.D."/>
            <person name="Samba Siva P."/>
            <person name="Cullis J."/>
            <person name="Levesque C.A."/>
            <person name="Hambleton S."/>
        </authorList>
    </citation>
    <scope>NUCLEOTIDE SEQUENCE</scope>
    <source>
        <strain evidence="2">DAOMC 236426</strain>
    </source>
</reference>
<dbReference type="Gene3D" id="3.30.70.270">
    <property type="match status" value="1"/>
</dbReference>
<feature type="region of interest" description="Disordered" evidence="1">
    <location>
        <begin position="1"/>
        <end position="58"/>
    </location>
</feature>
<gene>
    <name evidence="2" type="ORF">A4X06_0g7648</name>
</gene>
<reference evidence="2" key="2">
    <citation type="journal article" date="2019" name="IMA Fungus">
        <title>Genome sequencing and comparison of five Tilletia species to identify candidate genes for the detection of regulated species infecting wheat.</title>
        <authorList>
            <person name="Nguyen H.D.T."/>
            <person name="Sultana T."/>
            <person name="Kesanakurti P."/>
            <person name="Hambleton S."/>
        </authorList>
    </citation>
    <scope>NUCLEOTIDE SEQUENCE</scope>
    <source>
        <strain evidence="2">DAOMC 236426</strain>
    </source>
</reference>
<dbReference type="SUPFAM" id="SSF56672">
    <property type="entry name" value="DNA/RNA polymerases"/>
    <property type="match status" value="1"/>
</dbReference>
<name>A0A8X7STT0_9BASI</name>